<protein>
    <recommendedName>
        <fullName evidence="1">HTH psq-type domain-containing protein</fullName>
    </recommendedName>
</protein>
<feature type="domain" description="HTH psq-type" evidence="1">
    <location>
        <begin position="1"/>
        <end position="24"/>
    </location>
</feature>
<sequence length="132" mass="15133">MGVNKAARQFGIPKTTLKERIKKEDGIKQYRLKKCFFVKTSSEKGKTISVIVSCHAEGMFLPPYSIFKGKNKKKEFLEGMPPGYQISMSEKSAYINASIFKDCLEFHFLPRKPAGKVWPYFSYQFCENTGIL</sequence>
<evidence type="ECO:0000313" key="2">
    <source>
        <dbReference type="EMBL" id="CAH1988292.1"/>
    </source>
</evidence>
<reference evidence="2" key="1">
    <citation type="submission" date="2022-03" db="EMBL/GenBank/DDBJ databases">
        <authorList>
            <person name="Sayadi A."/>
        </authorList>
    </citation>
    <scope>NUCLEOTIDE SEQUENCE</scope>
</reference>
<organism evidence="2 3">
    <name type="scientific">Acanthoscelides obtectus</name>
    <name type="common">Bean weevil</name>
    <name type="synonym">Bruchus obtectus</name>
    <dbReference type="NCBI Taxonomy" id="200917"/>
    <lineage>
        <taxon>Eukaryota</taxon>
        <taxon>Metazoa</taxon>
        <taxon>Ecdysozoa</taxon>
        <taxon>Arthropoda</taxon>
        <taxon>Hexapoda</taxon>
        <taxon>Insecta</taxon>
        <taxon>Pterygota</taxon>
        <taxon>Neoptera</taxon>
        <taxon>Endopterygota</taxon>
        <taxon>Coleoptera</taxon>
        <taxon>Polyphaga</taxon>
        <taxon>Cucujiformia</taxon>
        <taxon>Chrysomeloidea</taxon>
        <taxon>Chrysomelidae</taxon>
        <taxon>Bruchinae</taxon>
        <taxon>Bruchini</taxon>
        <taxon>Acanthoscelides</taxon>
    </lineage>
</organism>
<dbReference type="InterPro" id="IPR007889">
    <property type="entry name" value="HTH_Psq"/>
</dbReference>
<dbReference type="Proteomes" id="UP001152888">
    <property type="component" value="Unassembled WGS sequence"/>
</dbReference>
<comment type="caution">
    <text evidence="2">The sequence shown here is derived from an EMBL/GenBank/DDBJ whole genome shotgun (WGS) entry which is preliminary data.</text>
</comment>
<dbReference type="AlphaFoldDB" id="A0A9P0PP16"/>
<dbReference type="Gene3D" id="1.10.10.60">
    <property type="entry name" value="Homeodomain-like"/>
    <property type="match status" value="1"/>
</dbReference>
<gene>
    <name evidence="2" type="ORF">ACAOBT_LOCUS18385</name>
</gene>
<dbReference type="OrthoDB" id="6712078at2759"/>
<dbReference type="EMBL" id="CAKOFQ010007041">
    <property type="protein sequence ID" value="CAH1988292.1"/>
    <property type="molecule type" value="Genomic_DNA"/>
</dbReference>
<accession>A0A9P0PP16</accession>
<dbReference type="Pfam" id="PF05225">
    <property type="entry name" value="HTH_psq"/>
    <property type="match status" value="1"/>
</dbReference>
<evidence type="ECO:0000313" key="3">
    <source>
        <dbReference type="Proteomes" id="UP001152888"/>
    </source>
</evidence>
<name>A0A9P0PP16_ACAOB</name>
<proteinExistence type="predicted"/>
<keyword evidence="3" id="KW-1185">Reference proteome</keyword>
<dbReference type="GO" id="GO:0003677">
    <property type="term" value="F:DNA binding"/>
    <property type="evidence" value="ECO:0007669"/>
    <property type="project" value="InterPro"/>
</dbReference>
<evidence type="ECO:0000259" key="1">
    <source>
        <dbReference type="Pfam" id="PF05225"/>
    </source>
</evidence>